<feature type="region of interest" description="Disordered" evidence="2">
    <location>
        <begin position="490"/>
        <end position="511"/>
    </location>
</feature>
<dbReference type="AlphaFoldDB" id="A0A5K3EVZ0"/>
<feature type="compositionally biased region" description="Basic and acidic residues" evidence="2">
    <location>
        <begin position="523"/>
        <end position="532"/>
    </location>
</feature>
<feature type="region of interest" description="Disordered" evidence="2">
    <location>
        <begin position="523"/>
        <end position="554"/>
    </location>
</feature>
<reference evidence="3" key="1">
    <citation type="submission" date="2019-11" db="UniProtKB">
        <authorList>
            <consortium name="WormBaseParasite"/>
        </authorList>
    </citation>
    <scope>IDENTIFICATION</scope>
</reference>
<evidence type="ECO:0000256" key="2">
    <source>
        <dbReference type="SAM" id="MobiDB-lite"/>
    </source>
</evidence>
<sequence>KARKSVLKPFCFPESEDPAKENAPAQKRVSFSKRIEIQEFASLTNECYSAIQSSSSGSSSCRASGMSQFSHCSLPGALVTRQCPLKDLSPNLDPNGFSPNASEMDVDMEVSCNEGEKQTTTLRPTHLTTMDTSIATVDMDCDETVELSTDEVPSVVVPSHEFSEHESADVTMEISDLDGHSNSASFERGALSLDICAKESQKTPSCGKLCNFNEPATKKHCPDTQSSSDGLVHKTSPMPTISEVVPNADQELIQGKNLLTSSSTTANFSSDANQGDVSTLLWKANARAGVHQGATNTGVEKLTASHHEMSVSSDHLLLENQKTCAEMSLPVSAATSVCQVSSYDKAVSPANYRSQEKHVAAEVSPSERSTAAVGTSDFDLKQQLPDSVIQCDYMITDTSCNFRKDQSIKAERSRHNERNNEASIDDPSSHISYISEKYKGLVSHYNPVCRPETTSARHEKSVETLSATSGDTSANFSIVQRTSVYTAYPNSDVASDSKSNEDTGRLIFSSNTNSAEVDELISDQERHTDDVIGSRPGGLLNQTHSHTSTPTSVDWEQEEGEDASFHNPLERFNKIRPTTVSFDLPASARQQTPLKLAMFPPAGISMTASAVKTPLKRFSSAGEFSLSANAFRGVRVARRDGFCEGQLSHFEFLRSSSDRVFPRLKSTEPVPVREIMSMEDFITGVLEIDAFSPLDASLIDAVLEKILPITSWESEKLDSSTLRHLQSFGDSLLAHFKLMANGLTVENNFRMRKPVNQLCSWDVIKKMPFTDKWWSFLEEFNAMTTEEKIKRVNALRDLYYNKLCEAAVAETISSVQTDVENLARWFEEKLADLEKQRQTKLAELDFLQSQLDGWRDILQTDEAGFIAIRKAKERIDEAEIKTLAIAKEVSQLRREREAEELSRMQEGAPATPLRQLLPTSYFVGPGASLVCLGPRVPKPRQLDACRRLFSTSRVSCLSASSNSYRIHHFFDTLRMDVVCRESQLSRRSKASQQNILSYKLDFAEDPTELDTTNQVAEYALRCLQKQSSVLDFLIGRTLEDAVDFLDYCLQPCAFLACSLRALWFVGTSTTLELPCFDVERVGGTDSSTTPKTDSGKPWRLCPSFYKCAKMISFDPPPGSKPFKIVGIIAPKQVDAVLQTTTELTSVLDVFNDEIPPNVLLEDQLENISLDSLKQIALKTSSNAPDNFVKYHERLLSTLSRTVISGCDDNTPK</sequence>
<feature type="region of interest" description="Disordered" evidence="2">
    <location>
        <begin position="1"/>
        <end position="27"/>
    </location>
</feature>
<feature type="coiled-coil region" evidence="1">
    <location>
        <begin position="830"/>
        <end position="895"/>
    </location>
</feature>
<name>A0A5K3EVZ0_MESCO</name>
<proteinExistence type="predicted"/>
<evidence type="ECO:0000256" key="1">
    <source>
        <dbReference type="SAM" id="Coils"/>
    </source>
</evidence>
<evidence type="ECO:0000313" key="3">
    <source>
        <dbReference type="WBParaSite" id="MCU_003435-RC"/>
    </source>
</evidence>
<feature type="compositionally biased region" description="Polar residues" evidence="2">
    <location>
        <begin position="540"/>
        <end position="554"/>
    </location>
</feature>
<organism evidence="3">
    <name type="scientific">Mesocestoides corti</name>
    <name type="common">Flatworm</name>
    <dbReference type="NCBI Taxonomy" id="53468"/>
    <lineage>
        <taxon>Eukaryota</taxon>
        <taxon>Metazoa</taxon>
        <taxon>Spiralia</taxon>
        <taxon>Lophotrochozoa</taxon>
        <taxon>Platyhelminthes</taxon>
        <taxon>Cestoda</taxon>
        <taxon>Eucestoda</taxon>
        <taxon>Cyclophyllidea</taxon>
        <taxon>Mesocestoididae</taxon>
        <taxon>Mesocestoides</taxon>
    </lineage>
</organism>
<dbReference type="WBParaSite" id="MCU_003435-RC">
    <property type="protein sequence ID" value="MCU_003435-RC"/>
    <property type="gene ID" value="MCU_003435"/>
</dbReference>
<protein>
    <submittedName>
        <fullName evidence="3">FH2 domain-containing protein</fullName>
    </submittedName>
</protein>
<keyword evidence="1" id="KW-0175">Coiled coil</keyword>
<accession>A0A5K3EVZ0</accession>